<keyword evidence="3" id="KW-0347">Helicase</keyword>
<dbReference type="InterPro" id="IPR001650">
    <property type="entry name" value="Helicase_C-like"/>
</dbReference>
<dbReference type="Pfam" id="PF00271">
    <property type="entry name" value="Helicase_C"/>
    <property type="match status" value="1"/>
</dbReference>
<dbReference type="CDD" id="cd18785">
    <property type="entry name" value="SF2_C"/>
    <property type="match status" value="1"/>
</dbReference>
<dbReference type="InterPro" id="IPR014001">
    <property type="entry name" value="Helicase_ATP-bd"/>
</dbReference>
<dbReference type="SMART" id="SM00490">
    <property type="entry name" value="HELICc"/>
    <property type="match status" value="1"/>
</dbReference>
<dbReference type="PANTHER" id="PTHR11274:SF0">
    <property type="entry name" value="GENERAL TRANSCRIPTION AND DNA REPAIR FACTOR IIH HELICASE SUBUNIT XPB"/>
    <property type="match status" value="1"/>
</dbReference>
<dbReference type="GO" id="GO:0004386">
    <property type="term" value="F:helicase activity"/>
    <property type="evidence" value="ECO:0007669"/>
    <property type="project" value="UniProtKB-KW"/>
</dbReference>
<dbReference type="PROSITE" id="PS51192">
    <property type="entry name" value="HELICASE_ATP_BIND_1"/>
    <property type="match status" value="1"/>
</dbReference>
<accession>A0A8S5MGT4</accession>
<dbReference type="InterPro" id="IPR050615">
    <property type="entry name" value="ATP-dep_DNA_Helicase"/>
</dbReference>
<dbReference type="Gene3D" id="3.40.50.300">
    <property type="entry name" value="P-loop containing nucleotide triphosphate hydrolases"/>
    <property type="match status" value="2"/>
</dbReference>
<organism evidence="6">
    <name type="scientific">Siphoviridae sp. ct7es18</name>
    <dbReference type="NCBI Taxonomy" id="2826166"/>
    <lineage>
        <taxon>Viruses</taxon>
        <taxon>Duplodnaviria</taxon>
        <taxon>Heunggongvirae</taxon>
        <taxon>Uroviricota</taxon>
        <taxon>Caudoviricetes</taxon>
    </lineage>
</organism>
<keyword evidence="4" id="KW-0067">ATP-binding</keyword>
<sequence length="472" mass="52452">MMTLDGECRLADVPRELYERLTRELTVLNPAWQTALRLGRPTYGIKKHLLLYRVENSELILPRGMAMQVWARKPRGAVSRDCTHTCAPVEFAHCAIRLRDYQARVAQEVLGSRVPQGVICMPCGAGKTETGLYILAQLRQPALWITHTKDLLEQTVQRARARLGLEGPELGVLSGDERRPGTHLTVATVQTLYRMEMDGLAHLFGAVIVDECHRVVNNPEKASMFAAVLAHLPAKYRYGLTASEHRADGLEATIYQVLGQRISGVEQAALEAAGNVVTPAVQPVQTAFCYTPAPREERTDIQRLLRHVAADDSRALLIYSYLEHELLDGHTCLVLAQSLAILEKLFALAQRAGHPAAYISGASKKADRAAAIAGMRVGTLRCLFATYQLAKEGLDIPRADRLFLASPVRDSVIVQQSAGRIMRPAPDKTDALIYDFVDRAVPVCRSQYTARRRVYRALKCSIRPDFNIKEKE</sequence>
<dbReference type="InterPro" id="IPR027417">
    <property type="entry name" value="P-loop_NTPase"/>
</dbReference>
<evidence type="ECO:0000256" key="1">
    <source>
        <dbReference type="ARBA" id="ARBA00022741"/>
    </source>
</evidence>
<dbReference type="GO" id="GO:0016787">
    <property type="term" value="F:hydrolase activity"/>
    <property type="evidence" value="ECO:0007669"/>
    <property type="project" value="UniProtKB-KW"/>
</dbReference>
<name>A0A8S5MGT4_9CAUD</name>
<keyword evidence="1" id="KW-0547">Nucleotide-binding</keyword>
<dbReference type="GO" id="GO:0005524">
    <property type="term" value="F:ATP binding"/>
    <property type="evidence" value="ECO:0007669"/>
    <property type="project" value="UniProtKB-KW"/>
</dbReference>
<dbReference type="InterPro" id="IPR006935">
    <property type="entry name" value="Helicase/UvrB_N"/>
</dbReference>
<dbReference type="EMBL" id="BK014903">
    <property type="protein sequence ID" value="DAD81549.1"/>
    <property type="molecule type" value="Genomic_DNA"/>
</dbReference>
<evidence type="ECO:0000259" key="5">
    <source>
        <dbReference type="PROSITE" id="PS51192"/>
    </source>
</evidence>
<reference evidence="6" key="1">
    <citation type="journal article" date="2021" name="Proc. Natl. Acad. Sci. U.S.A.">
        <title>A Catalog of Tens of Thousands of Viruses from Human Metagenomes Reveals Hidden Associations with Chronic Diseases.</title>
        <authorList>
            <person name="Tisza M.J."/>
            <person name="Buck C.B."/>
        </authorList>
    </citation>
    <scope>NUCLEOTIDE SEQUENCE</scope>
    <source>
        <strain evidence="6">Ct7es18</strain>
    </source>
</reference>
<evidence type="ECO:0000256" key="3">
    <source>
        <dbReference type="ARBA" id="ARBA00022806"/>
    </source>
</evidence>
<dbReference type="PANTHER" id="PTHR11274">
    <property type="entry name" value="RAD25/XP-B DNA REPAIR HELICASE"/>
    <property type="match status" value="1"/>
</dbReference>
<feature type="domain" description="Helicase ATP-binding" evidence="5">
    <location>
        <begin position="108"/>
        <end position="262"/>
    </location>
</feature>
<dbReference type="SMART" id="SM00487">
    <property type="entry name" value="DEXDc"/>
    <property type="match status" value="1"/>
</dbReference>
<dbReference type="GO" id="GO:0003677">
    <property type="term" value="F:DNA binding"/>
    <property type="evidence" value="ECO:0007669"/>
    <property type="project" value="InterPro"/>
</dbReference>
<keyword evidence="2" id="KW-0378">Hydrolase</keyword>
<evidence type="ECO:0000256" key="4">
    <source>
        <dbReference type="ARBA" id="ARBA00022840"/>
    </source>
</evidence>
<proteinExistence type="predicted"/>
<evidence type="ECO:0000256" key="2">
    <source>
        <dbReference type="ARBA" id="ARBA00022801"/>
    </source>
</evidence>
<dbReference type="Pfam" id="PF04851">
    <property type="entry name" value="ResIII"/>
    <property type="match status" value="1"/>
</dbReference>
<protein>
    <submittedName>
        <fullName evidence="6">Chromatin remodeling complex ATPase</fullName>
    </submittedName>
</protein>
<dbReference type="SUPFAM" id="SSF52540">
    <property type="entry name" value="P-loop containing nucleoside triphosphate hydrolases"/>
    <property type="match status" value="1"/>
</dbReference>
<evidence type="ECO:0000313" key="6">
    <source>
        <dbReference type="EMBL" id="DAD81549.1"/>
    </source>
</evidence>